<dbReference type="InterPro" id="IPR024382">
    <property type="entry name" value="Vps3844_C"/>
</dbReference>
<keyword evidence="2" id="KW-0812">Transmembrane</keyword>
<protein>
    <recommendedName>
        <fullName evidence="4">Vacuolar sorting protein Vps3844 C-terminal domain-containing protein</fullName>
    </recommendedName>
</protein>
<dbReference type="Proteomes" id="UP001239445">
    <property type="component" value="Unassembled WGS sequence"/>
</dbReference>
<evidence type="ECO:0000256" key="2">
    <source>
        <dbReference type="SAM" id="Phobius"/>
    </source>
</evidence>
<dbReference type="PANTHER" id="PTHR36853:SF1">
    <property type="entry name" value="DUF3844 DOMAIN-CONTAINING PROTEIN"/>
    <property type="match status" value="1"/>
</dbReference>
<feature type="domain" description="Vacuolar sorting protein Vps3844 C-terminal" evidence="4">
    <location>
        <begin position="286"/>
        <end position="388"/>
    </location>
</feature>
<keyword evidence="2" id="KW-1133">Transmembrane helix</keyword>
<dbReference type="PANTHER" id="PTHR36853">
    <property type="entry name" value="EXPRESSED PROTEIN"/>
    <property type="match status" value="1"/>
</dbReference>
<evidence type="ECO:0000313" key="5">
    <source>
        <dbReference type="EMBL" id="KAK1752784.1"/>
    </source>
</evidence>
<keyword evidence="6" id="KW-1185">Reference proteome</keyword>
<comment type="caution">
    <text evidence="5">The sequence shown here is derived from an EMBL/GenBank/DDBJ whole genome shotgun (WGS) entry which is preliminary data.</text>
</comment>
<organism evidence="5 6">
    <name type="scientific">Echria macrotheca</name>
    <dbReference type="NCBI Taxonomy" id="438768"/>
    <lineage>
        <taxon>Eukaryota</taxon>
        <taxon>Fungi</taxon>
        <taxon>Dikarya</taxon>
        <taxon>Ascomycota</taxon>
        <taxon>Pezizomycotina</taxon>
        <taxon>Sordariomycetes</taxon>
        <taxon>Sordariomycetidae</taxon>
        <taxon>Sordariales</taxon>
        <taxon>Schizotheciaceae</taxon>
        <taxon>Echria</taxon>
    </lineage>
</organism>
<dbReference type="AlphaFoldDB" id="A0AAJ0B6U3"/>
<dbReference type="GO" id="GO:0005783">
    <property type="term" value="C:endoplasmic reticulum"/>
    <property type="evidence" value="ECO:0007669"/>
    <property type="project" value="TreeGrafter"/>
</dbReference>
<accession>A0AAJ0B6U3</accession>
<keyword evidence="3" id="KW-0732">Signal</keyword>
<reference evidence="5" key="1">
    <citation type="submission" date="2023-06" db="EMBL/GenBank/DDBJ databases">
        <title>Genome-scale phylogeny and comparative genomics of the fungal order Sordariales.</title>
        <authorList>
            <consortium name="Lawrence Berkeley National Laboratory"/>
            <person name="Hensen N."/>
            <person name="Bonometti L."/>
            <person name="Westerberg I."/>
            <person name="Brannstrom I.O."/>
            <person name="Guillou S."/>
            <person name="Cros-Aarteil S."/>
            <person name="Calhoun S."/>
            <person name="Haridas S."/>
            <person name="Kuo A."/>
            <person name="Mondo S."/>
            <person name="Pangilinan J."/>
            <person name="Riley R."/>
            <person name="Labutti K."/>
            <person name="Andreopoulos B."/>
            <person name="Lipzen A."/>
            <person name="Chen C."/>
            <person name="Yanf M."/>
            <person name="Daum C."/>
            <person name="Ng V."/>
            <person name="Clum A."/>
            <person name="Steindorff A."/>
            <person name="Ohm R."/>
            <person name="Martin F."/>
            <person name="Silar P."/>
            <person name="Natvig D."/>
            <person name="Lalanne C."/>
            <person name="Gautier V."/>
            <person name="Ament-Velasquez S.L."/>
            <person name="Kruys A."/>
            <person name="Hutchinson M.I."/>
            <person name="Powell A.J."/>
            <person name="Barry K."/>
            <person name="Miller A.N."/>
            <person name="Grigoriev I.V."/>
            <person name="Debuchy R."/>
            <person name="Gladieux P."/>
            <person name="Thoren M.H."/>
            <person name="Johannesson H."/>
        </authorList>
    </citation>
    <scope>NUCLEOTIDE SEQUENCE</scope>
    <source>
        <strain evidence="5">PSN4</strain>
    </source>
</reference>
<evidence type="ECO:0000259" key="4">
    <source>
        <dbReference type="Pfam" id="PF12955"/>
    </source>
</evidence>
<feature type="region of interest" description="Disordered" evidence="1">
    <location>
        <begin position="253"/>
        <end position="277"/>
    </location>
</feature>
<feature type="chain" id="PRO_5042534743" description="Vacuolar sorting protein Vps3844 C-terminal domain-containing protein" evidence="3">
    <location>
        <begin position="19"/>
        <end position="394"/>
    </location>
</feature>
<feature type="transmembrane region" description="Helical" evidence="2">
    <location>
        <begin position="353"/>
        <end position="375"/>
    </location>
</feature>
<keyword evidence="2" id="KW-0472">Membrane</keyword>
<evidence type="ECO:0000313" key="6">
    <source>
        <dbReference type="Proteomes" id="UP001239445"/>
    </source>
</evidence>
<dbReference type="Pfam" id="PF12955">
    <property type="entry name" value="Vps3844_C"/>
    <property type="match status" value="1"/>
</dbReference>
<gene>
    <name evidence="5" type="ORF">QBC47DRAFT_389264</name>
</gene>
<dbReference type="InterPro" id="IPR053065">
    <property type="entry name" value="Archenteron_Induction-Rel"/>
</dbReference>
<evidence type="ECO:0000256" key="1">
    <source>
        <dbReference type="SAM" id="MobiDB-lite"/>
    </source>
</evidence>
<feature type="signal peptide" evidence="3">
    <location>
        <begin position="1"/>
        <end position="18"/>
    </location>
</feature>
<name>A0AAJ0B6U3_9PEZI</name>
<evidence type="ECO:0000256" key="3">
    <source>
        <dbReference type="SAM" id="SignalP"/>
    </source>
</evidence>
<sequence>MKFLPFTIAALSGLAVEARQQSADVVILQSSSLPTSSQPTLPREVARHILLQRTSRSRYGSDLRDIPNSIDTETTVEYIATFGKSPAPLFTQAESSPAQLVVILEGLSESTVSEVKDVLSRAGHKAAFAVADPPSATANNRLMTLFRNMGISSRSQCSLDAAINPFNRECWTGPSSVVKYDTAKSPETLRQLVDSLPQLERFVTSRDVEVTILLMPESSRTSKLDHWSSAAAGSSAKTQAQLYRRSSDAETVITDGTVTAPTRSPLGGASIPSRQSTKKPKAIPQCFASFDRCMSQTGNCTGHGECKNRYLDGDSTACFSCLCGATKDTKSKGDRTIHWGGNMCQKQDISVPFWLITGFTITIVGAIIFSIGLLYSVGEEQLPGVIGAGVSRTK</sequence>
<proteinExistence type="predicted"/>
<dbReference type="EMBL" id="MU839839">
    <property type="protein sequence ID" value="KAK1752784.1"/>
    <property type="molecule type" value="Genomic_DNA"/>
</dbReference>